<dbReference type="Gene3D" id="1.10.490.50">
    <property type="entry name" value="Antibiotic binding domain of TipA-like multidrug resistance regulators"/>
    <property type="match status" value="1"/>
</dbReference>
<dbReference type="Gene3D" id="1.10.1660.10">
    <property type="match status" value="1"/>
</dbReference>
<protein>
    <submittedName>
        <fullName evidence="6">HTH-type transcriptional activator TipA</fullName>
    </submittedName>
</protein>
<dbReference type="InterPro" id="IPR012925">
    <property type="entry name" value="TipAS_dom"/>
</dbReference>
<dbReference type="KEGG" id="kvr:CIB50_0000525"/>
<dbReference type="SMART" id="SM00422">
    <property type="entry name" value="HTH_MERR"/>
    <property type="match status" value="1"/>
</dbReference>
<dbReference type="Pfam" id="PF13411">
    <property type="entry name" value="MerR_1"/>
    <property type="match status" value="1"/>
</dbReference>
<name>A0A7D7PS21_KOCVA</name>
<accession>A0A7D7PS21</accession>
<keyword evidence="1" id="KW-0805">Transcription regulation</keyword>
<dbReference type="Pfam" id="PF07739">
    <property type="entry name" value="TipAS"/>
    <property type="match status" value="1"/>
</dbReference>
<reference evidence="6 7" key="2">
    <citation type="submission" date="2020-07" db="EMBL/GenBank/DDBJ databases">
        <title>Genome of starter culture bacteria Kocuria salsicia reveals its technological properties and safety for usage in meat industry.</title>
        <authorList>
            <person name="Michael M."/>
            <person name="Konstantin K."/>
            <person name="Evgenii K."/>
            <person name="Galina S."/>
            <person name="Oksana K."/>
            <person name="Andrei L."/>
        </authorList>
    </citation>
    <scope>NUCLEOTIDE SEQUENCE [LARGE SCALE GENOMIC DNA]</scope>
    <source>
        <strain evidence="6 7">80</strain>
    </source>
</reference>
<evidence type="ECO:0000259" key="5">
    <source>
        <dbReference type="PROSITE" id="PS50937"/>
    </source>
</evidence>
<dbReference type="InterPro" id="IPR047057">
    <property type="entry name" value="MerR_fam"/>
</dbReference>
<dbReference type="GO" id="GO:0003700">
    <property type="term" value="F:DNA-binding transcription factor activity"/>
    <property type="evidence" value="ECO:0007669"/>
    <property type="project" value="InterPro"/>
</dbReference>
<keyword evidence="2" id="KW-0238">DNA-binding</keyword>
<evidence type="ECO:0000256" key="3">
    <source>
        <dbReference type="ARBA" id="ARBA00023159"/>
    </source>
</evidence>
<keyword evidence="4" id="KW-0804">Transcription</keyword>
<dbReference type="InterPro" id="IPR009061">
    <property type="entry name" value="DNA-bd_dom_put_sf"/>
</dbReference>
<dbReference type="InterPro" id="IPR000551">
    <property type="entry name" value="MerR-type_HTH_dom"/>
</dbReference>
<evidence type="ECO:0000313" key="7">
    <source>
        <dbReference type="Proteomes" id="UP000216825"/>
    </source>
</evidence>
<evidence type="ECO:0000313" key="6">
    <source>
        <dbReference type="EMBL" id="QMS55832.1"/>
    </source>
</evidence>
<dbReference type="CDD" id="cd01106">
    <property type="entry name" value="HTH_TipAL-Mta"/>
    <property type="match status" value="1"/>
</dbReference>
<gene>
    <name evidence="6" type="primary">tipA</name>
    <name evidence="6" type="ORF">CIB50_0000525</name>
</gene>
<proteinExistence type="predicted"/>
<dbReference type="PANTHER" id="PTHR30204:SF90">
    <property type="entry name" value="HTH-TYPE TRANSCRIPTIONAL ACTIVATOR MTA"/>
    <property type="match status" value="1"/>
</dbReference>
<dbReference type="Proteomes" id="UP000216825">
    <property type="component" value="Chromosome"/>
</dbReference>
<dbReference type="PROSITE" id="PS50937">
    <property type="entry name" value="HTH_MERR_2"/>
    <property type="match status" value="1"/>
</dbReference>
<reference evidence="7" key="1">
    <citation type="submission" date="2017-08" db="EMBL/GenBank/DDBJ databases">
        <title>Draft Genome Sequence of Kocuria varians 80.</title>
        <authorList>
            <person name="Minaev M."/>
            <person name="Kurbakov K.A."/>
            <person name="Solodovnikova G.I."/>
            <person name="Kuznetsova O.A."/>
            <person name="Lisitsyn A.B."/>
        </authorList>
    </citation>
    <scope>NUCLEOTIDE SEQUENCE [LARGE SCALE GENOMIC DNA]</scope>
    <source>
        <strain evidence="7">80</strain>
    </source>
</reference>
<dbReference type="PROSITE" id="PS00552">
    <property type="entry name" value="HTH_MERR_1"/>
    <property type="match status" value="1"/>
</dbReference>
<evidence type="ECO:0000256" key="2">
    <source>
        <dbReference type="ARBA" id="ARBA00023125"/>
    </source>
</evidence>
<evidence type="ECO:0000256" key="1">
    <source>
        <dbReference type="ARBA" id="ARBA00023015"/>
    </source>
</evidence>
<dbReference type="EMBL" id="CP059343">
    <property type="protein sequence ID" value="QMS55832.1"/>
    <property type="molecule type" value="Genomic_DNA"/>
</dbReference>
<keyword evidence="3" id="KW-0010">Activator</keyword>
<dbReference type="PRINTS" id="PR00040">
    <property type="entry name" value="HTHMERR"/>
</dbReference>
<feature type="domain" description="HTH merR-type" evidence="5">
    <location>
        <begin position="8"/>
        <end position="77"/>
    </location>
</feature>
<dbReference type="InterPro" id="IPR036244">
    <property type="entry name" value="TipA-like_antibiotic-bd"/>
</dbReference>
<dbReference type="SUPFAM" id="SSF89082">
    <property type="entry name" value="Antibiotic binding domain of TipA-like multidrug resistance regulators"/>
    <property type="match status" value="1"/>
</dbReference>
<evidence type="ECO:0000256" key="4">
    <source>
        <dbReference type="ARBA" id="ARBA00023163"/>
    </source>
</evidence>
<sequence>MNRMTDDRLMVGQAADRLGVTVRTLHHWDAQGLVRPSERTGSGYRLYTERDLNRLERVVIYRELGLSLESIRDLLDDPASNVVTTLEDLSAQVEERIRQLQSLNDRVHQMITAQKRGIPLSEDVQREVLGEDWNPAWPTRARERWGDNAQWRQYEERAASRTAAGWSELASLTGALDEELADAARRGVVPGSGEANALVDRHRDAFSVYFPMSRQMQVCLGRLYESDPSFAAHYDGAHPGLASWLRQAIDASASAHGIDPDAASWE</sequence>
<dbReference type="AlphaFoldDB" id="A0A7D7PS21"/>
<dbReference type="GO" id="GO:0003677">
    <property type="term" value="F:DNA binding"/>
    <property type="evidence" value="ECO:0007669"/>
    <property type="project" value="UniProtKB-KW"/>
</dbReference>
<keyword evidence="7" id="KW-1185">Reference proteome</keyword>
<organism evidence="6 7">
    <name type="scientific">Kocuria varians</name>
    <name type="common">Micrococcus varians</name>
    <dbReference type="NCBI Taxonomy" id="1272"/>
    <lineage>
        <taxon>Bacteria</taxon>
        <taxon>Bacillati</taxon>
        <taxon>Actinomycetota</taxon>
        <taxon>Actinomycetes</taxon>
        <taxon>Micrococcales</taxon>
        <taxon>Micrococcaceae</taxon>
        <taxon>Kocuria</taxon>
    </lineage>
</organism>
<dbReference type="SUPFAM" id="SSF46955">
    <property type="entry name" value="Putative DNA-binding domain"/>
    <property type="match status" value="1"/>
</dbReference>
<dbReference type="PANTHER" id="PTHR30204">
    <property type="entry name" value="REDOX-CYCLING DRUG-SENSING TRANSCRIPTIONAL ACTIVATOR SOXR"/>
    <property type="match status" value="1"/>
</dbReference>